<sequence length="108" mass="12152">MKANQKRRVLAMITCVGLIMIIMIVFAAFAAELKHENNQLTTKNEALQGEVDTLSVKIKSYNNIEHIEKVARTELGMVHPTADQCVYITSKDSCQRNLAAVIREEAYN</sequence>
<dbReference type="InterPro" id="IPR007060">
    <property type="entry name" value="FtsL/DivIC"/>
</dbReference>
<feature type="coiled-coil region" evidence="1">
    <location>
        <begin position="30"/>
        <end position="57"/>
    </location>
</feature>
<dbReference type="GO" id="GO:0051301">
    <property type="term" value="P:cell division"/>
    <property type="evidence" value="ECO:0007669"/>
    <property type="project" value="UniProtKB-KW"/>
</dbReference>
<keyword evidence="3" id="KW-0131">Cell cycle</keyword>
<keyword evidence="4" id="KW-1185">Reference proteome</keyword>
<keyword evidence="2" id="KW-0472">Membrane</keyword>
<evidence type="ECO:0000313" key="3">
    <source>
        <dbReference type="EMBL" id="SFU59250.1"/>
    </source>
</evidence>
<keyword evidence="2" id="KW-1133">Transmembrane helix</keyword>
<dbReference type="Pfam" id="PF04977">
    <property type="entry name" value="DivIC"/>
    <property type="match status" value="1"/>
</dbReference>
<gene>
    <name evidence="3" type="ORF">SAMN05216508_11617</name>
</gene>
<dbReference type="AlphaFoldDB" id="A0A1I7HEV9"/>
<keyword evidence="2" id="KW-0812">Transmembrane</keyword>
<dbReference type="OrthoDB" id="1778647at2"/>
<reference evidence="3 4" key="1">
    <citation type="submission" date="2016-10" db="EMBL/GenBank/DDBJ databases">
        <authorList>
            <person name="de Groot N.N."/>
        </authorList>
    </citation>
    <scope>NUCLEOTIDE SEQUENCE [LARGE SCALE GENOMIC DNA]</scope>
    <source>
        <strain evidence="3 4">KHGC13</strain>
    </source>
</reference>
<evidence type="ECO:0000313" key="4">
    <source>
        <dbReference type="Proteomes" id="UP000198817"/>
    </source>
</evidence>
<keyword evidence="1" id="KW-0175">Coiled coil</keyword>
<organism evidence="3 4">
    <name type="scientific">Eubacterium pyruvativorans</name>
    <dbReference type="NCBI Taxonomy" id="155865"/>
    <lineage>
        <taxon>Bacteria</taxon>
        <taxon>Bacillati</taxon>
        <taxon>Bacillota</taxon>
        <taxon>Clostridia</taxon>
        <taxon>Eubacteriales</taxon>
        <taxon>Eubacteriaceae</taxon>
        <taxon>Eubacterium</taxon>
    </lineage>
</organism>
<accession>A0A1I7HEV9</accession>
<name>A0A1I7HEV9_9FIRM</name>
<dbReference type="EMBL" id="FPBT01000016">
    <property type="protein sequence ID" value="SFU59250.1"/>
    <property type="molecule type" value="Genomic_DNA"/>
</dbReference>
<feature type="transmembrane region" description="Helical" evidence="2">
    <location>
        <begin position="9"/>
        <end position="31"/>
    </location>
</feature>
<proteinExistence type="predicted"/>
<keyword evidence="3" id="KW-0132">Cell division</keyword>
<protein>
    <submittedName>
        <fullName evidence="3">Cell division protein FtsL</fullName>
    </submittedName>
</protein>
<dbReference type="RefSeq" id="WP_090471490.1">
    <property type="nucleotide sequence ID" value="NZ_CACVNK010000017.1"/>
</dbReference>
<dbReference type="STRING" id="155865.SAMN05216515_11721"/>
<dbReference type="Proteomes" id="UP000198817">
    <property type="component" value="Unassembled WGS sequence"/>
</dbReference>
<evidence type="ECO:0000256" key="1">
    <source>
        <dbReference type="SAM" id="Coils"/>
    </source>
</evidence>
<evidence type="ECO:0000256" key="2">
    <source>
        <dbReference type="SAM" id="Phobius"/>
    </source>
</evidence>